<protein>
    <recommendedName>
        <fullName evidence="3">beta-glucosidase</fullName>
        <ecNumber evidence="3">3.2.1.21</ecNumber>
    </recommendedName>
</protein>
<comment type="catalytic activity">
    <reaction evidence="1">
        <text>Hydrolysis of terminal, non-reducing beta-D-glucosyl residues with release of beta-D-glucose.</text>
        <dbReference type="EC" id="3.2.1.21"/>
    </reaction>
</comment>
<dbReference type="Gene3D" id="3.20.20.300">
    <property type="entry name" value="Glycoside hydrolase, family 3, N-terminal domain"/>
    <property type="match status" value="1"/>
</dbReference>
<keyword evidence="10" id="KW-1185">Reference proteome</keyword>
<evidence type="ECO:0000259" key="8">
    <source>
        <dbReference type="Pfam" id="PF01915"/>
    </source>
</evidence>
<feature type="domain" description="Beta-ketoacyl synthase-like N-terminal" evidence="7">
    <location>
        <begin position="650"/>
        <end position="807"/>
    </location>
</feature>
<gene>
    <name evidence="9" type="ORF">Plil01_001047500</name>
</gene>
<dbReference type="InterPro" id="IPR016039">
    <property type="entry name" value="Thiolase-like"/>
</dbReference>
<keyword evidence="6" id="KW-0326">Glycosidase</keyword>
<dbReference type="Gene3D" id="2.60.120.380">
    <property type="match status" value="1"/>
</dbReference>
<proteinExistence type="inferred from homology"/>
<dbReference type="OrthoDB" id="104798at2759"/>
<dbReference type="Gene3D" id="3.40.50.1700">
    <property type="entry name" value="Glycoside hydrolase family 3 C-terminal domain"/>
    <property type="match status" value="1"/>
</dbReference>
<dbReference type="GO" id="GO:0006633">
    <property type="term" value="P:fatty acid biosynthetic process"/>
    <property type="evidence" value="ECO:0007669"/>
    <property type="project" value="InterPro"/>
</dbReference>
<evidence type="ECO:0000256" key="2">
    <source>
        <dbReference type="ARBA" id="ARBA00005336"/>
    </source>
</evidence>
<dbReference type="InterPro" id="IPR036881">
    <property type="entry name" value="Glyco_hydro_3_C_sf"/>
</dbReference>
<dbReference type="Proteomes" id="UP001165083">
    <property type="component" value="Unassembled WGS sequence"/>
</dbReference>
<dbReference type="EMBL" id="BSXW01000551">
    <property type="protein sequence ID" value="GMF25388.1"/>
    <property type="molecule type" value="Genomic_DNA"/>
</dbReference>
<dbReference type="AlphaFoldDB" id="A0A9W6X0F6"/>
<dbReference type="PANTHER" id="PTHR42715">
    <property type="entry name" value="BETA-GLUCOSIDASE"/>
    <property type="match status" value="1"/>
</dbReference>
<evidence type="ECO:0000259" key="7">
    <source>
        <dbReference type="Pfam" id="PF00109"/>
    </source>
</evidence>
<comment type="similarity">
    <text evidence="2">Belongs to the glycosyl hydrolase 3 family.</text>
</comment>
<dbReference type="SUPFAM" id="SSF52279">
    <property type="entry name" value="Beta-D-glucan exohydrolase, C-terminal domain"/>
    <property type="match status" value="1"/>
</dbReference>
<dbReference type="SUPFAM" id="SSF53901">
    <property type="entry name" value="Thiolase-like"/>
    <property type="match status" value="1"/>
</dbReference>
<evidence type="ECO:0000256" key="5">
    <source>
        <dbReference type="ARBA" id="ARBA00022801"/>
    </source>
</evidence>
<dbReference type="SUPFAM" id="SSF51445">
    <property type="entry name" value="(Trans)glycosidases"/>
    <property type="match status" value="1"/>
</dbReference>
<dbReference type="Pfam" id="PF01915">
    <property type="entry name" value="Glyco_hydro_3_C"/>
    <property type="match status" value="1"/>
</dbReference>
<evidence type="ECO:0000313" key="9">
    <source>
        <dbReference type="EMBL" id="GMF25388.1"/>
    </source>
</evidence>
<evidence type="ECO:0000256" key="6">
    <source>
        <dbReference type="ARBA" id="ARBA00023295"/>
    </source>
</evidence>
<dbReference type="InterPro" id="IPR014030">
    <property type="entry name" value="Ketoacyl_synth_N"/>
</dbReference>
<accession>A0A9W6X0F6</accession>
<dbReference type="CDD" id="cd00828">
    <property type="entry name" value="elong_cond_enzymes"/>
    <property type="match status" value="1"/>
</dbReference>
<keyword evidence="5" id="KW-0378">Hydrolase</keyword>
<dbReference type="GO" id="GO:0004315">
    <property type="term" value="F:3-oxoacyl-[acyl-carrier-protein] synthase activity"/>
    <property type="evidence" value="ECO:0007669"/>
    <property type="project" value="InterPro"/>
</dbReference>
<feature type="domain" description="Glycoside hydrolase family 3 C-terminal" evidence="8">
    <location>
        <begin position="115"/>
        <end position="481"/>
    </location>
</feature>
<name>A0A9W6X0F6_9STRA</name>
<organism evidence="9 10">
    <name type="scientific">Phytophthora lilii</name>
    <dbReference type="NCBI Taxonomy" id="2077276"/>
    <lineage>
        <taxon>Eukaryota</taxon>
        <taxon>Sar</taxon>
        <taxon>Stramenopiles</taxon>
        <taxon>Oomycota</taxon>
        <taxon>Peronosporomycetes</taxon>
        <taxon>Peronosporales</taxon>
        <taxon>Peronosporaceae</taxon>
        <taxon>Phytophthora</taxon>
    </lineage>
</organism>
<dbReference type="InterPro" id="IPR047224">
    <property type="entry name" value="FAS_alpha_su_C"/>
</dbReference>
<dbReference type="PROSITE" id="PS00606">
    <property type="entry name" value="KS3_1"/>
    <property type="match status" value="1"/>
</dbReference>
<reference evidence="9" key="1">
    <citation type="submission" date="2023-04" db="EMBL/GenBank/DDBJ databases">
        <title>Phytophthora lilii NBRC 32176.</title>
        <authorList>
            <person name="Ichikawa N."/>
            <person name="Sato H."/>
            <person name="Tonouchi N."/>
        </authorList>
    </citation>
    <scope>NUCLEOTIDE SEQUENCE</scope>
    <source>
        <strain evidence="9">NBRC 32176</strain>
    </source>
</reference>
<keyword evidence="4" id="KW-0808">Transferase</keyword>
<dbReference type="InterPro" id="IPR050288">
    <property type="entry name" value="Cellulose_deg_GH3"/>
</dbReference>
<dbReference type="GO" id="GO:0008422">
    <property type="term" value="F:beta-glucosidase activity"/>
    <property type="evidence" value="ECO:0007669"/>
    <property type="project" value="UniProtKB-EC"/>
</dbReference>
<dbReference type="InterPro" id="IPR018201">
    <property type="entry name" value="Ketoacyl_synth_AS"/>
</dbReference>
<evidence type="ECO:0000313" key="10">
    <source>
        <dbReference type="Proteomes" id="UP001165083"/>
    </source>
</evidence>
<dbReference type="PANTHER" id="PTHR42715:SF10">
    <property type="entry name" value="BETA-GLUCOSIDASE"/>
    <property type="match status" value="1"/>
</dbReference>
<dbReference type="InterPro" id="IPR017853">
    <property type="entry name" value="GH"/>
</dbReference>
<evidence type="ECO:0000256" key="1">
    <source>
        <dbReference type="ARBA" id="ARBA00000448"/>
    </source>
</evidence>
<comment type="caution">
    <text evidence="9">The sequence shown here is derived from an EMBL/GenBank/DDBJ whole genome shotgun (WGS) entry which is preliminary data.</text>
</comment>
<dbReference type="EC" id="3.2.1.21" evidence="3"/>
<dbReference type="Gene3D" id="3.40.47.10">
    <property type="match status" value="1"/>
</dbReference>
<evidence type="ECO:0000256" key="3">
    <source>
        <dbReference type="ARBA" id="ARBA00012744"/>
    </source>
</evidence>
<dbReference type="InterPro" id="IPR002772">
    <property type="entry name" value="Glyco_hydro_3_C"/>
</dbReference>
<dbReference type="Gene3D" id="3.30.70.2490">
    <property type="match status" value="1"/>
</dbReference>
<evidence type="ECO:0000256" key="4">
    <source>
        <dbReference type="ARBA" id="ARBA00022679"/>
    </source>
</evidence>
<dbReference type="Pfam" id="PF00109">
    <property type="entry name" value="ketoacyl-synt"/>
    <property type="match status" value="1"/>
</dbReference>
<sequence>MPVSNTVQHGSQRLQQLAIVMSDWGATHSTAESIKAGMDVEMPGGNGYYSKLYDFIYESKNFSESYLNRALGHILIKYDDFGILGTTTAGSSPLPADVVEEHAQISYDIAVKSGILLRNNNKALPISKDTFIAVIGPNGVLPKATLRQGCCERKWSDQEGTIISSKCLRTSEGSSPGLARSDTNGGASTDETIAFNGSASLPGNATYTWQGQLYAEVDGYYTVSFARDIPYSTNHTNAALESLSTTGSLKSIPRAWQAKAALLAKTWSNAMATHDSWNNGKVFVCLTEGWHTIKASAPGILEKPIQVRLSWVTPAHRAANIEAAVDLAKKVDTPIAFGFAVSSSDGTMTLNDNIDELMSKVAAVNAKTVVVLNNAEPVTMPRLSSVSAVLEMMYPNQEGGLATADLLIGNRSPQGRVPVTYPTSMNTSMVRNPDYPERVSKVTGFGAGGEANFSEGLNNGYRWYLHSNTSVLFAFGYGLTYTSFDYSEFKIFMSKEAHHSGDGHYEVSCEPDSADAKISVLQSALLLALQTWRLRRTPVRILFKPRYEEDILKHSGIRIVEPELFDGYDPKNKMVLHQVAIDKKMSPIEVADREEALQFRKELGKENVDVFQSASGAWMIRLRKGSVLNIPRALNFDRFVAGQIPTGWSAERLGLSKDLADSVDPITLYVLASTMDAFVAAGVTDPYEFYQYVHVSEVGNTSGGGMGGMRAFTQIYKSRLLVKPAPSDALQECFINTPPAWVNMLLLSSSGPIKTPVGACATAAESVDIGAETIKSGKARICIVGGYDDFGEEGAYEFAQMKATSDSPGPR</sequence>
<dbReference type="InterPro" id="IPR036962">
    <property type="entry name" value="Glyco_hydro_3_N_sf"/>
</dbReference>
<dbReference type="GO" id="GO:0005975">
    <property type="term" value="P:carbohydrate metabolic process"/>
    <property type="evidence" value="ECO:0007669"/>
    <property type="project" value="InterPro"/>
</dbReference>